<keyword evidence="9" id="KW-1185">Reference proteome</keyword>
<keyword evidence="6" id="KW-1133">Transmembrane helix</keyword>
<feature type="domain" description="Methyl-accepting transducer" evidence="7">
    <location>
        <begin position="264"/>
        <end position="493"/>
    </location>
</feature>
<keyword evidence="5" id="KW-0175">Coiled coil</keyword>
<dbReference type="GO" id="GO:0006935">
    <property type="term" value="P:chemotaxis"/>
    <property type="evidence" value="ECO:0007669"/>
    <property type="project" value="TreeGrafter"/>
</dbReference>
<evidence type="ECO:0000259" key="7">
    <source>
        <dbReference type="PROSITE" id="PS50111"/>
    </source>
</evidence>
<evidence type="ECO:0000256" key="5">
    <source>
        <dbReference type="SAM" id="Coils"/>
    </source>
</evidence>
<evidence type="ECO:0000256" key="6">
    <source>
        <dbReference type="SAM" id="Phobius"/>
    </source>
</evidence>
<dbReference type="GO" id="GO:0004888">
    <property type="term" value="F:transmembrane signaling receptor activity"/>
    <property type="evidence" value="ECO:0007669"/>
    <property type="project" value="TreeGrafter"/>
</dbReference>
<dbReference type="SUPFAM" id="SSF58104">
    <property type="entry name" value="Methyl-accepting chemotaxis protein (MCP) signaling domain"/>
    <property type="match status" value="1"/>
</dbReference>
<dbReference type="Proteomes" id="UP000000329">
    <property type="component" value="Chromosome"/>
</dbReference>
<keyword evidence="6" id="KW-0472">Membrane</keyword>
<dbReference type="PROSITE" id="PS50111">
    <property type="entry name" value="CHEMOTAXIS_TRANSDUC_2"/>
    <property type="match status" value="1"/>
</dbReference>
<keyword evidence="8" id="KW-0675">Receptor</keyword>
<keyword evidence="6 8" id="KW-0812">Transmembrane</keyword>
<keyword evidence="4" id="KW-0807">Transducer</keyword>
<dbReference type="GO" id="GO:0007165">
    <property type="term" value="P:signal transduction"/>
    <property type="evidence" value="ECO:0007669"/>
    <property type="project" value="UniProtKB-KW"/>
</dbReference>
<dbReference type="GO" id="GO:0005886">
    <property type="term" value="C:plasma membrane"/>
    <property type="evidence" value="ECO:0007669"/>
    <property type="project" value="TreeGrafter"/>
</dbReference>
<dbReference type="SMART" id="SM00283">
    <property type="entry name" value="MA"/>
    <property type="match status" value="1"/>
</dbReference>
<dbReference type="AlphaFoldDB" id="D8IQ90"/>
<dbReference type="InterPro" id="IPR051310">
    <property type="entry name" value="MCP_chemotaxis"/>
</dbReference>
<dbReference type="STRING" id="757424.Hsero_3523"/>
<dbReference type="RefSeq" id="WP_013235466.1">
    <property type="nucleotide sequence ID" value="NC_014323.1"/>
</dbReference>
<dbReference type="PANTHER" id="PTHR43531">
    <property type="entry name" value="PROTEIN ICFG"/>
    <property type="match status" value="1"/>
</dbReference>
<dbReference type="OrthoDB" id="9177860at2"/>
<dbReference type="InterPro" id="IPR004089">
    <property type="entry name" value="MCPsignal_dom"/>
</dbReference>
<dbReference type="HOGENOM" id="CLU_000445_107_16_4"/>
<gene>
    <name evidence="8" type="primary">tsr</name>
    <name evidence="8" type="ordered locus">Hsero_3523</name>
</gene>
<dbReference type="GeneID" id="93181276"/>
<feature type="transmembrane region" description="Helical" evidence="6">
    <location>
        <begin position="180"/>
        <end position="203"/>
    </location>
</feature>
<dbReference type="PANTHER" id="PTHR43531:SF14">
    <property type="entry name" value="METHYL-ACCEPTING CHEMOTAXIS PROTEIN I-RELATED"/>
    <property type="match status" value="1"/>
</dbReference>
<proteinExistence type="inferred from homology"/>
<dbReference type="Pfam" id="PF00015">
    <property type="entry name" value="MCPsignal"/>
    <property type="match status" value="1"/>
</dbReference>
<comment type="similarity">
    <text evidence="3">Belongs to the methyl-accepting chemotaxis (MCP) protein family.</text>
</comment>
<name>D8IQ90_HERSS</name>
<dbReference type="eggNOG" id="COG0840">
    <property type="taxonomic scope" value="Bacteria"/>
</dbReference>
<keyword evidence="2" id="KW-0488">Methylation</keyword>
<organism evidence="8 9">
    <name type="scientific">Herbaspirillum seropedicae (strain SmR1)</name>
    <dbReference type="NCBI Taxonomy" id="757424"/>
    <lineage>
        <taxon>Bacteria</taxon>
        <taxon>Pseudomonadati</taxon>
        <taxon>Pseudomonadota</taxon>
        <taxon>Betaproteobacteria</taxon>
        <taxon>Burkholderiales</taxon>
        <taxon>Oxalobacteraceae</taxon>
        <taxon>Herbaspirillum</taxon>
    </lineage>
</organism>
<evidence type="ECO:0000256" key="2">
    <source>
        <dbReference type="ARBA" id="ARBA00022481"/>
    </source>
</evidence>
<feature type="coiled-coil region" evidence="5">
    <location>
        <begin position="464"/>
        <end position="502"/>
    </location>
</feature>
<evidence type="ECO:0000256" key="1">
    <source>
        <dbReference type="ARBA" id="ARBA00004370"/>
    </source>
</evidence>
<dbReference type="CDD" id="cd11386">
    <property type="entry name" value="MCP_signal"/>
    <property type="match status" value="1"/>
</dbReference>
<dbReference type="FunFam" id="1.10.287.950:FF:000001">
    <property type="entry name" value="Methyl-accepting chemotaxis sensory transducer"/>
    <property type="match status" value="1"/>
</dbReference>
<accession>D8IQ90</accession>
<comment type="subcellular location">
    <subcellularLocation>
        <location evidence="1">Membrane</location>
    </subcellularLocation>
</comment>
<protein>
    <submittedName>
        <fullName evidence="8">Methyl-accepting chemotaxis protein I, serine sensor receptor transmembrane protein</fullName>
    </submittedName>
</protein>
<dbReference type="EMBL" id="CP002039">
    <property type="protein sequence ID" value="ADJ65002.1"/>
    <property type="molecule type" value="Genomic_DNA"/>
</dbReference>
<evidence type="ECO:0000256" key="3">
    <source>
        <dbReference type="ARBA" id="ARBA00029447"/>
    </source>
</evidence>
<dbReference type="Gene3D" id="1.10.287.950">
    <property type="entry name" value="Methyl-accepting chemotaxis protein"/>
    <property type="match status" value="1"/>
</dbReference>
<evidence type="ECO:0000313" key="9">
    <source>
        <dbReference type="Proteomes" id="UP000000329"/>
    </source>
</evidence>
<evidence type="ECO:0000313" key="8">
    <source>
        <dbReference type="EMBL" id="ADJ65002.1"/>
    </source>
</evidence>
<evidence type="ECO:0000256" key="4">
    <source>
        <dbReference type="PROSITE-ProRule" id="PRU00284"/>
    </source>
</evidence>
<dbReference type="KEGG" id="hse:Hsero_3523"/>
<sequence length="524" mass="56537">MKLKTRMTVGMALVCLSFISALCVAMSSMLNIRDRFDVFLMRDQATLNAVTSLYTNGLQMGQALRNIVLDPKNQAAYKNLDDSRKGFSDALAASAELTRDDIAYFQKIEEIAGLSQQQLQLQKKIVELAASDPDKAIKALTTEETPVWRRIREQVLALIKTKNADVGKSKEEMDAFSKRMLMLSIALGAVAALTGLVIGYWLIRNVMILLGGEPAYAVAVSQRISGGDFSYDVDVTNNDRSSLLFSMRAMQERLIDMISGIRSSANRISIATNEIAKGNMDLSSRTEEQASSLEETASAMEELTSVVRQNAGNADQANVLALSATQVAVEGGKLVKDVVETMNQIETSAKKVVDIISVIDGIAFQTNILALNAAVEAARAGEGGRGFAVVASEVRNLAQRSAVAAKEIKQLIDNSVDTVEKGNKLVQQAGETMDNVVSGIERVSSIVGEISASSHEQTKGIEQVNQAIIQIDDVTQQNAALVEEAAAAAQSLRHEAQQLTSMVRIFQFLDENSSLPNGRGAVVT</sequence>
<reference evidence="8 9" key="1">
    <citation type="submission" date="2010-04" db="EMBL/GenBank/DDBJ databases">
        <title>The genome of Herbaspirillum seropedicae SmR1, an endophytic, nitrogen-fixing, plant-growth promoting beta-Proteobacteria.</title>
        <authorList>
            <person name="Pedrosa F.O."/>
            <person name="Monteiro R.A."/>
            <person name="Wassem R."/>
            <person name="Cruz L.M."/>
            <person name="Ayub R.A."/>
            <person name="Colauto N.B."/>
            <person name="Fernandez M.A."/>
            <person name="Fungaro M.H.P."/>
            <person name="Grisard E.C."/>
            <person name="Hungria M."/>
            <person name="Madeira H.M.F."/>
            <person name="Nodari R.O."/>
            <person name="Osaku C.A."/>
            <person name="Petzl-Erler M.L."/>
            <person name="Terenzi H."/>
            <person name="Vieira L.G.E."/>
            <person name="Almeida M.I.M."/>
            <person name="Alves L.R."/>
            <person name="Arantes O.M.N."/>
            <person name="Balsanelli E."/>
            <person name="Barcellos F.G."/>
            <person name="Baura V.A."/>
            <person name="Binde D.R."/>
            <person name="Campo R.J."/>
            <person name="Chubatsu L.S."/>
            <person name="Chueire L.M.O."/>
            <person name="Ciferri R.R."/>
            <person name="Correa L.C."/>
            <person name="da Conceicao Silva J.L."/>
            <person name="Dabul A.N.G."/>
            <person name="Dambros B.P."/>
            <person name="Faoro H."/>
            <person name="Favetti A."/>
            <person name="Friedermann G."/>
            <person name="Furlaneto M.C."/>
            <person name="Gasques L.S."/>
            <person name="Gimenes C.C.T."/>
            <person name="Gioppo N.M.R."/>
            <person name="Glienke-Blanco C."/>
            <person name="Godoy L.P."/>
            <person name="Guerra M.P."/>
            <person name="Karp S."/>
            <person name="Kava-Cordeiro V."/>
            <person name="Margarido V.P."/>
            <person name="Mathioni S.M."/>
            <person name="Menck-Soares M.A."/>
            <person name="Murace N.K."/>
            <person name="Nicolas M.F."/>
            <person name="Oliveira C.E.C."/>
            <person name="Pagnan N.A.B."/>
            <person name="Pamphile J.A."/>
            <person name="Patussi E.V."/>
            <person name="Pereira L.F.P."/>
            <person name="Pereira-Ferrari L."/>
            <person name="Pinto F.G.S."/>
            <person name="Precoma C."/>
            <person name="Prioli A.J."/>
            <person name="Prioli S.M.A.P."/>
            <person name="Raittz R.T."/>
            <person name="Ramos H.J.O."/>
            <person name="Ribeiro E.M.S.F."/>
            <person name="Rigo L.U."/>
            <person name="Rocha C.L.M.S.C."/>
            <person name="Rocha S.N."/>
            <person name="Santos K."/>
            <person name="Satori D."/>
            <person name="Silva A.G."/>
            <person name="Simao R.C.G."/>
            <person name="Soares M.A.M."/>
            <person name="Souza E.M."/>
            <person name="Steffens M.B.R."/>
            <person name="Steindel M."/>
            <person name="Tadra-Sfeir M.Z."/>
            <person name="Takahashi E.K."/>
            <person name="Torres R.A."/>
            <person name="Valle J.S."/>
            <person name="Vernal J.I."/>
            <person name="Vilas-Boas L.A."/>
            <person name="Watanabe M.A.E."/>
            <person name="Weiss V.A."/>
            <person name="Yates M.A."/>
            <person name="Souza E.M."/>
        </authorList>
    </citation>
    <scope>NUCLEOTIDE SEQUENCE [LARGE SCALE GENOMIC DNA]</scope>
    <source>
        <strain evidence="8 9">SmR1</strain>
    </source>
</reference>